<keyword evidence="3 8" id="KW-0813">Transport</keyword>
<name>A0A5M8QM14_9BACT</name>
<evidence type="ECO:0000256" key="2">
    <source>
        <dbReference type="ARBA" id="ARBA00009765"/>
    </source>
</evidence>
<evidence type="ECO:0000313" key="9">
    <source>
        <dbReference type="EMBL" id="KAA6435673.1"/>
    </source>
</evidence>
<evidence type="ECO:0000256" key="4">
    <source>
        <dbReference type="ARBA" id="ARBA00022475"/>
    </source>
</evidence>
<dbReference type="SUPFAM" id="SSF143865">
    <property type="entry name" value="CorA soluble domain-like"/>
    <property type="match status" value="1"/>
</dbReference>
<evidence type="ECO:0000313" key="11">
    <source>
        <dbReference type="Proteomes" id="UP000323866"/>
    </source>
</evidence>
<dbReference type="Proteomes" id="UP000323866">
    <property type="component" value="Unassembled WGS sequence"/>
</dbReference>
<feature type="transmembrane region" description="Helical" evidence="8">
    <location>
        <begin position="345"/>
        <end position="366"/>
    </location>
</feature>
<feature type="transmembrane region" description="Helical" evidence="8">
    <location>
        <begin position="302"/>
        <end position="325"/>
    </location>
</feature>
<dbReference type="RefSeq" id="WP_149097864.1">
    <property type="nucleotide sequence ID" value="NZ_BMMG01000002.1"/>
</dbReference>
<dbReference type="EMBL" id="JBGOGF010000001">
    <property type="protein sequence ID" value="MFA1770056.1"/>
    <property type="molecule type" value="Genomic_DNA"/>
</dbReference>
<keyword evidence="5 8" id="KW-0812">Transmembrane</keyword>
<comment type="function">
    <text evidence="8">Mediates influx of magnesium ions.</text>
</comment>
<evidence type="ECO:0000256" key="3">
    <source>
        <dbReference type="ARBA" id="ARBA00022448"/>
    </source>
</evidence>
<dbReference type="Gene3D" id="1.20.58.340">
    <property type="entry name" value="Magnesium transport protein CorA, transmembrane region"/>
    <property type="match status" value="2"/>
</dbReference>
<dbReference type="GO" id="GO:0000287">
    <property type="term" value="F:magnesium ion binding"/>
    <property type="evidence" value="ECO:0007669"/>
    <property type="project" value="TreeGrafter"/>
</dbReference>
<dbReference type="SUPFAM" id="SSF144083">
    <property type="entry name" value="Magnesium transport protein CorA, transmembrane region"/>
    <property type="match status" value="1"/>
</dbReference>
<evidence type="ECO:0000256" key="8">
    <source>
        <dbReference type="RuleBase" id="RU362010"/>
    </source>
</evidence>
<dbReference type="GO" id="GO:0050897">
    <property type="term" value="F:cobalt ion binding"/>
    <property type="evidence" value="ECO:0007669"/>
    <property type="project" value="TreeGrafter"/>
</dbReference>
<evidence type="ECO:0000256" key="7">
    <source>
        <dbReference type="ARBA" id="ARBA00023136"/>
    </source>
</evidence>
<dbReference type="InterPro" id="IPR002523">
    <property type="entry name" value="MgTranspt_CorA/ZnTranspt_ZntB"/>
</dbReference>
<comment type="similarity">
    <text evidence="2 8">Belongs to the CorA metal ion transporter (MIT) (TC 1.A.35) family.</text>
</comment>
<evidence type="ECO:0000256" key="6">
    <source>
        <dbReference type="ARBA" id="ARBA00022989"/>
    </source>
</evidence>
<sequence length="372" mass="43393">MRILPTVKQPTKKILDRKVGQKPGHLSVSADALPPRLFLVSFDDEYYETREFATYDELLQAFMGAPEARHWIDVRGYGNVSLLECMMKDFHIHPLQMEDVVNDYQRPKVEEEHNRLFIVSRMIAFTPQHELDDDQLSLFTGPNYVLTFQSDYEDCLDPLRERIKSGKGAIRKKPSMYLAYAMLDVVLDHYFPAMAQLGEYAEELEDCLFESPSKQLLSKILDLKREVVKIRRIIWPERDKINEILRMEENSVPHELKIYFKDMYDHAIQLIDLIDNYKETTSSLTDLYLSNVSNRMNEVMKVLTIISTIFIPLSFIVGLYGMNFSRENPKGGINPLNMPELYQPYGYVTLLGFMALVVSGMVYYFYRKGWLS</sequence>
<protein>
    <recommendedName>
        <fullName evidence="8">Magnesium transport protein CorA</fullName>
    </recommendedName>
</protein>
<organism evidence="9 11">
    <name type="scientific">Rufibacter glacialis</name>
    <dbReference type="NCBI Taxonomy" id="1259555"/>
    <lineage>
        <taxon>Bacteria</taxon>
        <taxon>Pseudomonadati</taxon>
        <taxon>Bacteroidota</taxon>
        <taxon>Cytophagia</taxon>
        <taxon>Cytophagales</taxon>
        <taxon>Hymenobacteraceae</taxon>
        <taxon>Rufibacter</taxon>
    </lineage>
</organism>
<keyword evidence="8" id="KW-0406">Ion transport</keyword>
<dbReference type="PANTHER" id="PTHR46494:SF1">
    <property type="entry name" value="CORA FAMILY METAL ION TRANSPORTER (EUROFUNG)"/>
    <property type="match status" value="1"/>
</dbReference>
<accession>A0A5M8QM14</accession>
<dbReference type="GO" id="GO:0005886">
    <property type="term" value="C:plasma membrane"/>
    <property type="evidence" value="ECO:0007669"/>
    <property type="project" value="UniProtKB-SubCell"/>
</dbReference>
<dbReference type="InterPro" id="IPR045861">
    <property type="entry name" value="CorA_cytoplasmic_dom"/>
</dbReference>
<evidence type="ECO:0000313" key="10">
    <source>
        <dbReference type="EMBL" id="MFA1770056.1"/>
    </source>
</evidence>
<evidence type="ECO:0000256" key="1">
    <source>
        <dbReference type="ARBA" id="ARBA00004651"/>
    </source>
</evidence>
<keyword evidence="12" id="KW-1185">Reference proteome</keyword>
<gene>
    <name evidence="8 9" type="primary">corA</name>
    <name evidence="10" type="ORF">ACD591_02040</name>
    <name evidence="9" type="ORF">FOE74_06940</name>
</gene>
<dbReference type="Pfam" id="PF01544">
    <property type="entry name" value="CorA"/>
    <property type="match status" value="1"/>
</dbReference>
<dbReference type="AlphaFoldDB" id="A0A5M8QM14"/>
<dbReference type="Proteomes" id="UP001570846">
    <property type="component" value="Unassembled WGS sequence"/>
</dbReference>
<dbReference type="GO" id="GO:0015087">
    <property type="term" value="F:cobalt ion transmembrane transporter activity"/>
    <property type="evidence" value="ECO:0007669"/>
    <property type="project" value="UniProtKB-UniRule"/>
</dbReference>
<dbReference type="InterPro" id="IPR004488">
    <property type="entry name" value="Mg/Co-transport_prot_CorA"/>
</dbReference>
<reference evidence="10 12" key="3">
    <citation type="submission" date="2024-08" db="EMBL/GenBank/DDBJ databases">
        <authorList>
            <person name="Wei W."/>
        </authorList>
    </citation>
    <scope>NUCLEOTIDE SEQUENCE [LARGE SCALE GENOMIC DNA]</scope>
    <source>
        <strain evidence="10 12">XU2</strain>
    </source>
</reference>
<dbReference type="OrthoDB" id="9803416at2"/>
<keyword evidence="8" id="KW-0460">Magnesium</keyword>
<comment type="subcellular location">
    <subcellularLocation>
        <location evidence="1">Cell membrane</location>
        <topology evidence="1">Multi-pass membrane protein</topology>
    </subcellularLocation>
    <subcellularLocation>
        <location evidence="8">Membrane</location>
        <topology evidence="8">Multi-pass membrane protein</topology>
    </subcellularLocation>
</comment>
<dbReference type="PANTHER" id="PTHR46494">
    <property type="entry name" value="CORA FAMILY METAL ION TRANSPORTER (EUROFUNG)"/>
    <property type="match status" value="1"/>
</dbReference>
<keyword evidence="7 8" id="KW-0472">Membrane</keyword>
<keyword evidence="4 8" id="KW-1003">Cell membrane</keyword>
<keyword evidence="6 8" id="KW-1133">Transmembrane helix</keyword>
<comment type="caution">
    <text evidence="9">The sequence shown here is derived from an EMBL/GenBank/DDBJ whole genome shotgun (WGS) entry which is preliminary data.</text>
</comment>
<dbReference type="FunFam" id="1.20.58.340:FF:000012">
    <property type="entry name" value="Magnesium transport protein CorA"/>
    <property type="match status" value="1"/>
</dbReference>
<dbReference type="EMBL" id="VKKZ01000019">
    <property type="protein sequence ID" value="KAA6435673.1"/>
    <property type="molecule type" value="Genomic_DNA"/>
</dbReference>
<dbReference type="NCBIfam" id="TIGR00383">
    <property type="entry name" value="corA"/>
    <property type="match status" value="1"/>
</dbReference>
<dbReference type="InterPro" id="IPR045863">
    <property type="entry name" value="CorA_TM1_TM2"/>
</dbReference>
<dbReference type="GO" id="GO:0015095">
    <property type="term" value="F:magnesium ion transmembrane transporter activity"/>
    <property type="evidence" value="ECO:0007669"/>
    <property type="project" value="UniProtKB-UniRule"/>
</dbReference>
<dbReference type="CDD" id="cd12828">
    <property type="entry name" value="TmCorA-like_1"/>
    <property type="match status" value="1"/>
</dbReference>
<reference evidence="9 11" key="1">
    <citation type="submission" date="2019-07" db="EMBL/GenBank/DDBJ databases">
        <authorList>
            <person name="Qu J.-H."/>
        </authorList>
    </citation>
    <scope>NUCLEOTIDE SEQUENCE [LARGE SCALE GENOMIC DNA]</scope>
    <source>
        <strain evidence="9 11">MDT1-10-3</strain>
    </source>
</reference>
<proteinExistence type="inferred from homology"/>
<dbReference type="Gene3D" id="3.30.460.20">
    <property type="entry name" value="CorA soluble domain-like"/>
    <property type="match status" value="1"/>
</dbReference>
<evidence type="ECO:0000256" key="5">
    <source>
        <dbReference type="ARBA" id="ARBA00022692"/>
    </source>
</evidence>
<evidence type="ECO:0000313" key="12">
    <source>
        <dbReference type="Proteomes" id="UP001570846"/>
    </source>
</evidence>
<reference evidence="9 11" key="2">
    <citation type="submission" date="2019-09" db="EMBL/GenBank/DDBJ databases">
        <title>A bacterium isolated from glacier soil.</title>
        <authorList>
            <person name="Liu Q."/>
        </authorList>
    </citation>
    <scope>NUCLEOTIDE SEQUENCE [LARGE SCALE GENOMIC DNA]</scope>
    <source>
        <strain evidence="9 11">MDT1-10-3</strain>
    </source>
</reference>